<dbReference type="EnsemblMetazoa" id="CapteT87389">
    <property type="protein sequence ID" value="CapteP87389"/>
    <property type="gene ID" value="CapteG87389"/>
</dbReference>
<reference evidence="1 3" key="2">
    <citation type="journal article" date="2013" name="Nature">
        <title>Insights into bilaterian evolution from three spiralian genomes.</title>
        <authorList>
            <person name="Simakov O."/>
            <person name="Marletaz F."/>
            <person name="Cho S.J."/>
            <person name="Edsinger-Gonzales E."/>
            <person name="Havlak P."/>
            <person name="Hellsten U."/>
            <person name="Kuo D.H."/>
            <person name="Larsson T."/>
            <person name="Lv J."/>
            <person name="Arendt D."/>
            <person name="Savage R."/>
            <person name="Osoegawa K."/>
            <person name="de Jong P."/>
            <person name="Grimwood J."/>
            <person name="Chapman J.A."/>
            <person name="Shapiro H."/>
            <person name="Aerts A."/>
            <person name="Otillar R.P."/>
            <person name="Terry A.Y."/>
            <person name="Boore J.L."/>
            <person name="Grigoriev I.V."/>
            <person name="Lindberg D.R."/>
            <person name="Seaver E.C."/>
            <person name="Weisblat D.A."/>
            <person name="Putnam N.H."/>
            <person name="Rokhsar D.S."/>
        </authorList>
    </citation>
    <scope>NUCLEOTIDE SEQUENCE</scope>
    <source>
        <strain evidence="1 3">I ESC-2004</strain>
    </source>
</reference>
<dbReference type="PANTHER" id="PTHR47241">
    <property type="entry name" value="FINGER PROTEIN, PUTATIVE-RELATED"/>
    <property type="match status" value="1"/>
</dbReference>
<evidence type="ECO:0000313" key="2">
    <source>
        <dbReference type="EnsemblMetazoa" id="CapteP87389"/>
    </source>
</evidence>
<dbReference type="AlphaFoldDB" id="R7T9T0"/>
<dbReference type="OrthoDB" id="106267at2759"/>
<evidence type="ECO:0000313" key="3">
    <source>
        <dbReference type="Proteomes" id="UP000014760"/>
    </source>
</evidence>
<reference evidence="3" key="1">
    <citation type="submission" date="2012-12" db="EMBL/GenBank/DDBJ databases">
        <authorList>
            <person name="Hellsten U."/>
            <person name="Grimwood J."/>
            <person name="Chapman J.A."/>
            <person name="Shapiro H."/>
            <person name="Aerts A."/>
            <person name="Otillar R.P."/>
            <person name="Terry A.Y."/>
            <person name="Boore J.L."/>
            <person name="Simakov O."/>
            <person name="Marletaz F."/>
            <person name="Cho S.-J."/>
            <person name="Edsinger-Gonzales E."/>
            <person name="Havlak P."/>
            <person name="Kuo D.-H."/>
            <person name="Larsson T."/>
            <person name="Lv J."/>
            <person name="Arendt D."/>
            <person name="Savage R."/>
            <person name="Osoegawa K."/>
            <person name="de Jong P."/>
            <person name="Lindberg D.R."/>
            <person name="Seaver E.C."/>
            <person name="Weisblat D.A."/>
            <person name="Putnam N.H."/>
            <person name="Grigoriev I.V."/>
            <person name="Rokhsar D.S."/>
        </authorList>
    </citation>
    <scope>NUCLEOTIDE SEQUENCE</scope>
    <source>
        <strain evidence="3">I ESC-2004</strain>
    </source>
</reference>
<proteinExistence type="predicted"/>
<gene>
    <name evidence="1" type="ORF">CAPTEDRAFT_87389</name>
</gene>
<dbReference type="HOGENOM" id="CLU_2339450_0_0_1"/>
<dbReference type="PANTHER" id="PTHR47241:SF1">
    <property type="entry name" value="BED-TYPE DOMAIN-CONTAINING PROTEIN"/>
    <property type="match status" value="1"/>
</dbReference>
<dbReference type="Proteomes" id="UP000014760">
    <property type="component" value="Unassembled WGS sequence"/>
</dbReference>
<feature type="non-terminal residue" evidence="1">
    <location>
        <position position="98"/>
    </location>
</feature>
<sequence length="98" mass="11292">QRIVRKSIKVARKIVGHFKHSLKACEELGRYRIQLNLPKHSILQDVKTSWNSTLIMIHRLKQRQAVLLYAADYPSVGSLSSNQWTILKAMTHILGPFD</sequence>
<protein>
    <recommendedName>
        <fullName evidence="4">Zinc finger BED domain-containing protein 4</fullName>
    </recommendedName>
</protein>
<feature type="non-terminal residue" evidence="1">
    <location>
        <position position="1"/>
    </location>
</feature>
<name>R7T9T0_CAPTE</name>
<reference evidence="2" key="3">
    <citation type="submission" date="2015-06" db="UniProtKB">
        <authorList>
            <consortium name="EnsemblMetazoa"/>
        </authorList>
    </citation>
    <scope>IDENTIFICATION</scope>
</reference>
<dbReference type="InterPro" id="IPR052865">
    <property type="entry name" value="Zinc_finger_BED"/>
</dbReference>
<dbReference type="InterPro" id="IPR012337">
    <property type="entry name" value="RNaseH-like_sf"/>
</dbReference>
<dbReference type="EMBL" id="KB310915">
    <property type="protein sequence ID" value="ELT90459.1"/>
    <property type="molecule type" value="Genomic_DNA"/>
</dbReference>
<evidence type="ECO:0000313" key="1">
    <source>
        <dbReference type="EMBL" id="ELT90459.1"/>
    </source>
</evidence>
<evidence type="ECO:0008006" key="4">
    <source>
        <dbReference type="Google" id="ProtNLM"/>
    </source>
</evidence>
<dbReference type="EMBL" id="AMQN01003099">
    <property type="status" value="NOT_ANNOTATED_CDS"/>
    <property type="molecule type" value="Genomic_DNA"/>
</dbReference>
<dbReference type="SUPFAM" id="SSF53098">
    <property type="entry name" value="Ribonuclease H-like"/>
    <property type="match status" value="1"/>
</dbReference>
<organism evidence="1">
    <name type="scientific">Capitella teleta</name>
    <name type="common">Polychaete worm</name>
    <dbReference type="NCBI Taxonomy" id="283909"/>
    <lineage>
        <taxon>Eukaryota</taxon>
        <taxon>Metazoa</taxon>
        <taxon>Spiralia</taxon>
        <taxon>Lophotrochozoa</taxon>
        <taxon>Annelida</taxon>
        <taxon>Polychaeta</taxon>
        <taxon>Sedentaria</taxon>
        <taxon>Scolecida</taxon>
        <taxon>Capitellidae</taxon>
        <taxon>Capitella</taxon>
    </lineage>
</organism>
<keyword evidence="3" id="KW-1185">Reference proteome</keyword>
<accession>R7T9T0</accession>